<name>A0A143QTI6_RHOFA</name>
<dbReference type="PATRIC" id="fig|1653479.3.peg.4668"/>
<reference evidence="1 2" key="1">
    <citation type="journal article" date="2016" name="Genome Announc.">
        <title>Complete Genome and Plasmid Sequences for Rhodococcus fascians D188 and Draft Sequences for Rhodococcus Isolates PBTS 1 and PBTS 2.</title>
        <authorList>
            <person name="Stamler R.A."/>
            <person name="Vereecke D."/>
            <person name="Zhang Y."/>
            <person name="Schilkey F."/>
            <person name="Devitt N."/>
            <person name="Randall J.J."/>
        </authorList>
    </citation>
    <scope>NUCLEOTIDE SEQUENCE [LARGE SCALE GENOMIC DNA]</scope>
    <source>
        <strain evidence="1 2">PBTS2</strain>
    </source>
</reference>
<keyword evidence="2" id="KW-1185">Reference proteome</keyword>
<reference evidence="2" key="2">
    <citation type="submission" date="2016-04" db="EMBL/GenBank/DDBJ databases">
        <title>Complete Genome and Plasmid Sequences for Rhodococcus fascians D188 and Draft Sequences for Rhodococcus spp. Isolates PBTS 1 and PBTS 2.</title>
        <authorList>
            <person name="Stamer R."/>
            <person name="Vereecke D."/>
            <person name="Zhang Y."/>
            <person name="Schilkey F."/>
            <person name="Devitt N."/>
            <person name="Randall J."/>
        </authorList>
    </citation>
    <scope>NUCLEOTIDE SEQUENCE [LARGE SCALE GENOMIC DNA]</scope>
    <source>
        <strain evidence="2">PBTS2</strain>
    </source>
</reference>
<protein>
    <submittedName>
        <fullName evidence="1">Uncharacterized protein</fullName>
    </submittedName>
</protein>
<dbReference type="Proteomes" id="UP000076038">
    <property type="component" value="Chromosome"/>
</dbReference>
<dbReference type="AlphaFoldDB" id="A0A143QTI6"/>
<proteinExistence type="predicted"/>
<dbReference type="EMBL" id="CP015220">
    <property type="protein sequence ID" value="AMY25882.1"/>
    <property type="molecule type" value="Genomic_DNA"/>
</dbReference>
<evidence type="ECO:0000313" key="1">
    <source>
        <dbReference type="EMBL" id="AMY25882.1"/>
    </source>
</evidence>
<sequence>MTPGAAMTLETAASDRSEVIRGIVGHRQLLVWWNH</sequence>
<evidence type="ECO:0000313" key="2">
    <source>
        <dbReference type="Proteomes" id="UP000076038"/>
    </source>
</evidence>
<accession>A0A143QTI6</accession>
<gene>
    <name evidence="1" type="ORF">A3Q41_04613</name>
</gene>
<dbReference type="KEGG" id="rhs:A3Q41_04613"/>
<organism evidence="1 2">
    <name type="scientific">Rhodococcoides fascians</name>
    <name type="common">Rhodococcus fascians</name>
    <dbReference type="NCBI Taxonomy" id="1828"/>
    <lineage>
        <taxon>Bacteria</taxon>
        <taxon>Bacillati</taxon>
        <taxon>Actinomycetota</taxon>
        <taxon>Actinomycetes</taxon>
        <taxon>Mycobacteriales</taxon>
        <taxon>Nocardiaceae</taxon>
        <taxon>Rhodococcoides</taxon>
    </lineage>
</organism>